<comment type="similarity">
    <text evidence="2 10">Belongs to the WD repeat HIR1 family.</text>
</comment>
<evidence type="ECO:0000313" key="14">
    <source>
        <dbReference type="EMBL" id="BAM81905.1"/>
    </source>
</evidence>
<dbReference type="GO" id="GO:0000785">
    <property type="term" value="C:chromatin"/>
    <property type="evidence" value="ECO:0007669"/>
    <property type="project" value="TreeGrafter"/>
</dbReference>
<feature type="region of interest" description="Disordered" evidence="11">
    <location>
        <begin position="624"/>
        <end position="656"/>
    </location>
</feature>
<dbReference type="GO" id="GO:0006355">
    <property type="term" value="P:regulation of DNA-templated transcription"/>
    <property type="evidence" value="ECO:0007669"/>
    <property type="project" value="InterPro"/>
</dbReference>
<feature type="repeat" description="WD" evidence="9">
    <location>
        <begin position="133"/>
        <end position="163"/>
    </location>
</feature>
<feature type="repeat" description="WD" evidence="9">
    <location>
        <begin position="204"/>
        <end position="238"/>
    </location>
</feature>
<comment type="function">
    <text evidence="10">Required for replication-independent chromatin assembly and for the periodic repression of histone gene transcription during the cell cycle.</text>
</comment>
<dbReference type="InterPro" id="IPR011494">
    <property type="entry name" value="HIRA-like_C"/>
</dbReference>
<dbReference type="OMA" id="RGSWDGD"/>
<dbReference type="InterPro" id="IPR015943">
    <property type="entry name" value="WD40/YVTN_repeat-like_dom_sf"/>
</dbReference>
<evidence type="ECO:0000259" key="12">
    <source>
        <dbReference type="Pfam" id="PF07569"/>
    </source>
</evidence>
<feature type="domain" description="Protein HIRA-like C-terminal" evidence="12">
    <location>
        <begin position="779"/>
        <end position="999"/>
    </location>
</feature>
<feature type="compositionally biased region" description="Polar residues" evidence="11">
    <location>
        <begin position="688"/>
        <end position="699"/>
    </location>
</feature>
<proteinExistence type="inferred from homology"/>
<keyword evidence="10" id="KW-0678">Repressor</keyword>
<reference evidence="14 15" key="1">
    <citation type="journal article" date="2004" name="Nature">
        <title>Genome sequence of the ultrasmall unicellular red alga Cyanidioschyzon merolae 10D.</title>
        <authorList>
            <person name="Matsuzaki M."/>
            <person name="Misumi O."/>
            <person name="Shin-i T."/>
            <person name="Maruyama S."/>
            <person name="Takahara M."/>
            <person name="Miyagishima S."/>
            <person name="Mori T."/>
            <person name="Nishida K."/>
            <person name="Yagisawa F."/>
            <person name="Nishida K."/>
            <person name="Yoshida Y."/>
            <person name="Nishimura Y."/>
            <person name="Nakao S."/>
            <person name="Kobayashi T."/>
            <person name="Momoyama Y."/>
            <person name="Higashiyama T."/>
            <person name="Minoda A."/>
            <person name="Sano M."/>
            <person name="Nomoto H."/>
            <person name="Oishi K."/>
            <person name="Hayashi H."/>
            <person name="Ohta F."/>
            <person name="Nishizaka S."/>
            <person name="Haga S."/>
            <person name="Miura S."/>
            <person name="Morishita T."/>
            <person name="Kabeya Y."/>
            <person name="Terasawa K."/>
            <person name="Suzuki Y."/>
            <person name="Ishii Y."/>
            <person name="Asakawa S."/>
            <person name="Takano H."/>
            <person name="Ohta N."/>
            <person name="Kuroiwa H."/>
            <person name="Tanaka K."/>
            <person name="Shimizu N."/>
            <person name="Sugano S."/>
            <person name="Sato N."/>
            <person name="Nozaki H."/>
            <person name="Ogasawara N."/>
            <person name="Kohara Y."/>
            <person name="Kuroiwa T."/>
        </authorList>
    </citation>
    <scope>NUCLEOTIDE SEQUENCE [LARGE SCALE GENOMIC DNA]</scope>
    <source>
        <strain evidence="14 15">10D</strain>
    </source>
</reference>
<organism evidence="14 15">
    <name type="scientific">Cyanidioschyzon merolae (strain NIES-3377 / 10D)</name>
    <name type="common">Unicellular red alga</name>
    <dbReference type="NCBI Taxonomy" id="280699"/>
    <lineage>
        <taxon>Eukaryota</taxon>
        <taxon>Rhodophyta</taxon>
        <taxon>Bangiophyceae</taxon>
        <taxon>Cyanidiales</taxon>
        <taxon>Cyanidiaceae</taxon>
        <taxon>Cyanidioschyzon</taxon>
    </lineage>
</organism>
<dbReference type="Pfam" id="PF24105">
    <property type="entry name" value="Beta-prop_CAF1B_HIR1"/>
    <property type="match status" value="1"/>
</dbReference>
<feature type="region of interest" description="Disordered" evidence="11">
    <location>
        <begin position="518"/>
        <end position="560"/>
    </location>
</feature>
<dbReference type="eggNOG" id="KOG0973">
    <property type="taxonomic scope" value="Eukaryota"/>
</dbReference>
<dbReference type="KEGG" id="cme:CYME_CMP310C"/>
<dbReference type="SUPFAM" id="SSF50978">
    <property type="entry name" value="WD40 repeat-like"/>
    <property type="match status" value="1"/>
</dbReference>
<evidence type="ECO:0000313" key="15">
    <source>
        <dbReference type="Proteomes" id="UP000007014"/>
    </source>
</evidence>
<accession>M1V670</accession>
<feature type="region of interest" description="Disordered" evidence="11">
    <location>
        <begin position="674"/>
        <end position="699"/>
    </location>
</feature>
<dbReference type="STRING" id="280699.M1V670"/>
<reference evidence="14 15" key="2">
    <citation type="journal article" date="2007" name="BMC Biol.">
        <title>A 100%-complete sequence reveals unusually simple genomic features in the hot-spring red alga Cyanidioschyzon merolae.</title>
        <authorList>
            <person name="Nozaki H."/>
            <person name="Takano H."/>
            <person name="Misumi O."/>
            <person name="Terasawa K."/>
            <person name="Matsuzaki M."/>
            <person name="Maruyama S."/>
            <person name="Nishida K."/>
            <person name="Yagisawa F."/>
            <person name="Yoshida Y."/>
            <person name="Fujiwara T."/>
            <person name="Takio S."/>
            <person name="Tamura K."/>
            <person name="Chung S.J."/>
            <person name="Nakamura S."/>
            <person name="Kuroiwa H."/>
            <person name="Tanaka K."/>
            <person name="Sato N."/>
            <person name="Kuroiwa T."/>
        </authorList>
    </citation>
    <scope>NUCLEOTIDE SEQUENCE [LARGE SCALE GENOMIC DNA]</scope>
    <source>
        <strain evidence="14 15">10D</strain>
    </source>
</reference>
<dbReference type="PROSITE" id="PS50082">
    <property type="entry name" value="WD_REPEATS_2"/>
    <property type="match status" value="3"/>
</dbReference>
<gene>
    <name evidence="14" type="ORF">CYME_CMP310C</name>
</gene>
<keyword evidence="8 10" id="KW-0539">Nucleus</keyword>
<feature type="compositionally biased region" description="Gly residues" evidence="11">
    <location>
        <begin position="20"/>
        <end position="29"/>
    </location>
</feature>
<dbReference type="GO" id="GO:0006351">
    <property type="term" value="P:DNA-templated transcription"/>
    <property type="evidence" value="ECO:0007669"/>
    <property type="project" value="InterPro"/>
</dbReference>
<evidence type="ECO:0000256" key="2">
    <source>
        <dbReference type="ARBA" id="ARBA00007306"/>
    </source>
</evidence>
<keyword evidence="15" id="KW-1185">Reference proteome</keyword>
<evidence type="ECO:0000256" key="3">
    <source>
        <dbReference type="ARBA" id="ARBA00022574"/>
    </source>
</evidence>
<dbReference type="PANTHER" id="PTHR13831:SF0">
    <property type="entry name" value="PROTEIN HIRA"/>
    <property type="match status" value="1"/>
</dbReference>
<comment type="subcellular location">
    <subcellularLocation>
        <location evidence="1 10">Nucleus</location>
    </subcellularLocation>
</comment>
<dbReference type="SMART" id="SM00320">
    <property type="entry name" value="WD40"/>
    <property type="match status" value="6"/>
</dbReference>
<dbReference type="Gramene" id="CMP310CT">
    <property type="protein sequence ID" value="CMP310CT"/>
    <property type="gene ID" value="CMP310C"/>
</dbReference>
<name>M1V670_CYAM1</name>
<evidence type="ECO:0000256" key="1">
    <source>
        <dbReference type="ARBA" id="ARBA00004123"/>
    </source>
</evidence>
<keyword evidence="7 10" id="KW-0804">Transcription</keyword>
<dbReference type="GO" id="GO:0006338">
    <property type="term" value="P:chromatin remodeling"/>
    <property type="evidence" value="ECO:0007669"/>
    <property type="project" value="InterPro"/>
</dbReference>
<dbReference type="OrthoDB" id="2192933at2759"/>
<dbReference type="InterPro" id="IPR055410">
    <property type="entry name" value="Beta-prop_CAF1B_HIR1"/>
</dbReference>
<sequence>MVIFTKPVWLRHAAGTGNGPLGVQRGFGTGEQTNSLSTSSDRRRAGADNACVPIFSLDIQPCARDAPLDEVRLATCGQDGKIHLWRLGALWEDAKQQCARLLGKPGAPHESTTPQQNGACENTLESALIGVVTPAHQGAANVVRWHPGGNVLASGGDDGTVLLSSRVPAAAGAVTAVEPFARGTLLQAPLGAACKEHWSVCTILRAHDSDVLDVSFAPHGEALASCSVDNTVCVWRIELSTKHGDDDQWITANGSLLARLRGHHGMVKGVSWDPANQFIATQSDDRSVLLWRTDHWGEIERRLSEEFEAATTEANLRSWFMRLAWSPSGAELVATNGYRNKCHVAPLYRRIQDFADPIEFVGHRAPVVSIRWSPCVYARSPHPPFEEKNRLYFCVALGSKDHGLTIWRADHGKPFVSLVDLFDGDVLDLSWNTAGDILVACSTDGSVFFAQFDPEELGYVVPEAVAKEAITKEMTLFTGGVNPLRAHPSNQLGDASCGMLDPVALALQRSKLAQQAPAFAKSGAETSTPVVEHSMPGDSRPPSSGKAGAKEPSPAAGVQLRLENQREERLKDGKRRIIPVPIGGQHATATPSLGVAAKQHAAHLASAGVEREPLDSADAVQAKKRQRSLAMNGASTPEVLPKPPRNALRSDSGVRREQSLANNHTEMHGLATAAATPKATSTVAPVASSGTPRSTIPLSTGTDTRRRLWILEDASPNFCIESVGQPLNTSLVFGVRSGSPLWKQVVRGAVTALTSTPGSNAIILGTSDAALHVLSGRSGLRLAPPFMLDAPAIWMARHERVILILTEKASFQVHHVTDLTDWRPEQTSRPLAWGSASFLLASENLEPVRLLPERFEWDASRQVLLLFLRNGDVYMHQGAHATWIRLMEDTFLASPFSEATVSATGYDARKQQALPTLDCTDPCTEDRNFSFIDPERVGLREVADPEREASDTTAHLELLFVTAFRLQKEAEARFWLQRLVEWLVQIGDEARLVALCDQLGGFSTTVSSGECIDSQQRDGWKASNMALIRQIVLPLLASNPALETILNTYRELLIGVSQSQERLPAPALLEQVVSTTADAAEDKAGESSPLA</sequence>
<evidence type="ECO:0000256" key="5">
    <source>
        <dbReference type="ARBA" id="ARBA00022853"/>
    </source>
</evidence>
<dbReference type="EMBL" id="AP006498">
    <property type="protein sequence ID" value="BAM81905.1"/>
    <property type="molecule type" value="Genomic_DNA"/>
</dbReference>
<dbReference type="InterPro" id="IPR001680">
    <property type="entry name" value="WD40_rpt"/>
</dbReference>
<dbReference type="HOGENOM" id="CLU_284593_0_0_1"/>
<evidence type="ECO:0000256" key="10">
    <source>
        <dbReference type="RuleBase" id="RU364014"/>
    </source>
</evidence>
<evidence type="ECO:0000256" key="9">
    <source>
        <dbReference type="PROSITE-ProRule" id="PRU00221"/>
    </source>
</evidence>
<dbReference type="GeneID" id="16995927"/>
<keyword evidence="3 9" id="KW-0853">WD repeat</keyword>
<dbReference type="Pfam" id="PF07569">
    <property type="entry name" value="Hira"/>
    <property type="match status" value="1"/>
</dbReference>
<keyword evidence="4 10" id="KW-0677">Repeat</keyword>
<dbReference type="AlphaFoldDB" id="M1V670"/>
<dbReference type="Gene3D" id="2.130.10.10">
    <property type="entry name" value="YVTN repeat-like/Quinoprotein amine dehydrogenase"/>
    <property type="match status" value="2"/>
</dbReference>
<evidence type="ECO:0000256" key="4">
    <source>
        <dbReference type="ARBA" id="ARBA00022737"/>
    </source>
</evidence>
<keyword evidence="6 10" id="KW-0805">Transcription regulation</keyword>
<evidence type="ECO:0000256" key="7">
    <source>
        <dbReference type="ARBA" id="ARBA00023163"/>
    </source>
</evidence>
<dbReference type="GO" id="GO:0005634">
    <property type="term" value="C:nucleus"/>
    <property type="evidence" value="ECO:0007669"/>
    <property type="project" value="UniProtKB-SubCell"/>
</dbReference>
<protein>
    <recommendedName>
        <fullName evidence="10">Protein HIRA</fullName>
    </recommendedName>
</protein>
<keyword evidence="5 10" id="KW-0156">Chromatin regulator</keyword>
<dbReference type="InterPro" id="IPR036322">
    <property type="entry name" value="WD40_repeat_dom_sf"/>
</dbReference>
<feature type="domain" description="CAF1B/HIR1 beta-propeller" evidence="13">
    <location>
        <begin position="135"/>
        <end position="457"/>
    </location>
</feature>
<evidence type="ECO:0000256" key="8">
    <source>
        <dbReference type="ARBA" id="ARBA00023242"/>
    </source>
</evidence>
<dbReference type="InterPro" id="IPR031120">
    <property type="entry name" value="HIR1-like"/>
</dbReference>
<feature type="compositionally biased region" description="Polar residues" evidence="11">
    <location>
        <begin position="30"/>
        <end position="39"/>
    </location>
</feature>
<evidence type="ECO:0000256" key="11">
    <source>
        <dbReference type="SAM" id="MobiDB-lite"/>
    </source>
</evidence>
<feature type="repeat" description="WD" evidence="9">
    <location>
        <begin position="260"/>
        <end position="291"/>
    </location>
</feature>
<evidence type="ECO:0000259" key="13">
    <source>
        <dbReference type="Pfam" id="PF24105"/>
    </source>
</evidence>
<feature type="compositionally biased region" description="Low complexity" evidence="11">
    <location>
        <begin position="674"/>
        <end position="687"/>
    </location>
</feature>
<evidence type="ECO:0000256" key="6">
    <source>
        <dbReference type="ARBA" id="ARBA00023015"/>
    </source>
</evidence>
<dbReference type="RefSeq" id="XP_005537941.1">
    <property type="nucleotide sequence ID" value="XM_005537884.1"/>
</dbReference>
<dbReference type="PANTHER" id="PTHR13831">
    <property type="entry name" value="MEMBER OF THE HIR1 FAMILY OF WD-REPEAT PROTEINS"/>
    <property type="match status" value="1"/>
</dbReference>
<dbReference type="Proteomes" id="UP000007014">
    <property type="component" value="Chromosome 16"/>
</dbReference>
<feature type="region of interest" description="Disordered" evidence="11">
    <location>
        <begin position="20"/>
        <end position="44"/>
    </location>
</feature>
<dbReference type="GO" id="GO:0000417">
    <property type="term" value="C:HIR complex"/>
    <property type="evidence" value="ECO:0007669"/>
    <property type="project" value="TreeGrafter"/>
</dbReference>
<dbReference type="PROSITE" id="PS50294">
    <property type="entry name" value="WD_REPEATS_REGION"/>
    <property type="match status" value="2"/>
</dbReference>
<dbReference type="GO" id="GO:0031491">
    <property type="term" value="F:nucleosome binding"/>
    <property type="evidence" value="ECO:0007669"/>
    <property type="project" value="TreeGrafter"/>
</dbReference>